<accession>A0A6P8J033</accession>
<feature type="region of interest" description="Disordered" evidence="3">
    <location>
        <begin position="332"/>
        <end position="372"/>
    </location>
</feature>
<protein>
    <submittedName>
        <fullName evidence="6">Coiled-coil domain-containing protein 42 homolog</fullName>
    </submittedName>
</protein>
<sequence>METIGKYKLELEDQKENVFVTQLREEDEEDIKVRKFPIVEETSGRLLDTGLNTFQSTLLLKKQVEVEKVHEDLEIKRRQFADRMAACQIKEEELKKKQLQIRERVGKFEKFIKENEAKRRRAIQKYQTELKLKEQKASEQDILSNELEILKAKKARLERKMAKYSVYEKFLLKVLDVVPEDYLETSDSMIMGIMMRFKTLSATNQTLVQMLTDRADEIESSQQKLSDMNQSHTQNLVLMNSELACLQEKLEDTMQKNVELEQHLVNRKAIIRQQSEILGRIKLAIDNLAEKCQKIVLVPVEDQDFDTKLRIIQDHINEYNDIIWLARPTEGSPSVDNTPVTGSPSILKKESRLPRLRPQESSLKSAVPRRSGPMELRFAADVKS</sequence>
<dbReference type="Pfam" id="PF13863">
    <property type="entry name" value="DUF4200"/>
    <property type="match status" value="1"/>
</dbReference>
<evidence type="ECO:0000256" key="3">
    <source>
        <dbReference type="SAM" id="MobiDB-lite"/>
    </source>
</evidence>
<proteinExistence type="predicted"/>
<organism evidence="5 6">
    <name type="scientific">Actinia tenebrosa</name>
    <name type="common">Australian red waratah sea anemone</name>
    <dbReference type="NCBI Taxonomy" id="6105"/>
    <lineage>
        <taxon>Eukaryota</taxon>
        <taxon>Metazoa</taxon>
        <taxon>Cnidaria</taxon>
        <taxon>Anthozoa</taxon>
        <taxon>Hexacorallia</taxon>
        <taxon>Actiniaria</taxon>
        <taxon>Actiniidae</taxon>
        <taxon>Actinia</taxon>
    </lineage>
</organism>
<keyword evidence="1 2" id="KW-0175">Coiled coil</keyword>
<feature type="domain" description="DUF4200" evidence="4">
    <location>
        <begin position="59"/>
        <end position="176"/>
    </location>
</feature>
<evidence type="ECO:0000313" key="6">
    <source>
        <dbReference type="RefSeq" id="XP_031571543.1"/>
    </source>
</evidence>
<dbReference type="PANTHER" id="PTHR21683:SF18">
    <property type="entry name" value="COILED-COIL DOMAIN-CONTAINING PROTEIN 42 HOMOLOG"/>
    <property type="match status" value="1"/>
</dbReference>
<feature type="coiled-coil region" evidence="2">
    <location>
        <begin position="229"/>
        <end position="263"/>
    </location>
</feature>
<evidence type="ECO:0000256" key="2">
    <source>
        <dbReference type="SAM" id="Coils"/>
    </source>
</evidence>
<dbReference type="OrthoDB" id="2134857at2759"/>
<name>A0A6P8J033_ACTTE</name>
<evidence type="ECO:0000259" key="4">
    <source>
        <dbReference type="Pfam" id="PF13863"/>
    </source>
</evidence>
<dbReference type="KEGG" id="aten:116305718"/>
<dbReference type="PANTHER" id="PTHR21683">
    <property type="entry name" value="COILED-COIL DOMAIN-CONTAINING PROTEIN 42 LIKE-2-LIKE-RELATED"/>
    <property type="match status" value="1"/>
</dbReference>
<evidence type="ECO:0000313" key="5">
    <source>
        <dbReference type="Proteomes" id="UP000515163"/>
    </source>
</evidence>
<feature type="compositionally biased region" description="Polar residues" evidence="3">
    <location>
        <begin position="332"/>
        <end position="344"/>
    </location>
</feature>
<dbReference type="Proteomes" id="UP000515163">
    <property type="component" value="Unplaced"/>
</dbReference>
<keyword evidence="5" id="KW-1185">Reference proteome</keyword>
<evidence type="ECO:0000256" key="1">
    <source>
        <dbReference type="ARBA" id="ARBA00023054"/>
    </source>
</evidence>
<dbReference type="RefSeq" id="XP_031571543.1">
    <property type="nucleotide sequence ID" value="XM_031715683.1"/>
</dbReference>
<reference evidence="6" key="1">
    <citation type="submission" date="2025-08" db="UniProtKB">
        <authorList>
            <consortium name="RefSeq"/>
        </authorList>
    </citation>
    <scope>IDENTIFICATION</scope>
</reference>
<dbReference type="GO" id="GO:0005856">
    <property type="term" value="C:cytoskeleton"/>
    <property type="evidence" value="ECO:0007669"/>
    <property type="project" value="UniProtKB-ARBA"/>
</dbReference>
<dbReference type="GeneID" id="116305718"/>
<dbReference type="InterPro" id="IPR051147">
    <property type="entry name" value="CFAP_domain-containing"/>
</dbReference>
<dbReference type="InterPro" id="IPR025252">
    <property type="entry name" value="DUF4200"/>
</dbReference>
<gene>
    <name evidence="6" type="primary">LOC116305718</name>
</gene>
<dbReference type="InParanoid" id="A0A6P8J033"/>
<dbReference type="AlphaFoldDB" id="A0A6P8J033"/>
<feature type="coiled-coil region" evidence="2">
    <location>
        <begin position="133"/>
        <end position="167"/>
    </location>
</feature>